<dbReference type="Gene3D" id="3.40.50.720">
    <property type="entry name" value="NAD(P)-binding Rossmann-like Domain"/>
    <property type="match status" value="1"/>
</dbReference>
<evidence type="ECO:0000313" key="13">
    <source>
        <dbReference type="Proteomes" id="UP000185093"/>
    </source>
</evidence>
<gene>
    <name evidence="12" type="ORF">SAMN05444368_1584</name>
</gene>
<dbReference type="Pfam" id="PF02558">
    <property type="entry name" value="ApbA"/>
    <property type="match status" value="1"/>
</dbReference>
<keyword evidence="5 9" id="KW-0521">NADP</keyword>
<dbReference type="Pfam" id="PF08546">
    <property type="entry name" value="ApbA_C"/>
    <property type="match status" value="1"/>
</dbReference>
<dbReference type="PANTHER" id="PTHR43765:SF2">
    <property type="entry name" value="2-DEHYDROPANTOATE 2-REDUCTASE"/>
    <property type="match status" value="1"/>
</dbReference>
<organism evidence="12 13">
    <name type="scientific">Acetomicrobium flavidum</name>
    <dbReference type="NCBI Taxonomy" id="49896"/>
    <lineage>
        <taxon>Bacteria</taxon>
        <taxon>Thermotogati</taxon>
        <taxon>Synergistota</taxon>
        <taxon>Synergistia</taxon>
        <taxon>Synergistales</taxon>
        <taxon>Acetomicrobiaceae</taxon>
        <taxon>Acetomicrobium</taxon>
    </lineage>
</organism>
<keyword evidence="13" id="KW-1185">Reference proteome</keyword>
<keyword evidence="9" id="KW-0566">Pantothenate biosynthesis</keyword>
<evidence type="ECO:0000256" key="6">
    <source>
        <dbReference type="ARBA" id="ARBA00023002"/>
    </source>
</evidence>
<evidence type="ECO:0000256" key="5">
    <source>
        <dbReference type="ARBA" id="ARBA00022857"/>
    </source>
</evidence>
<evidence type="ECO:0000259" key="10">
    <source>
        <dbReference type="Pfam" id="PF02558"/>
    </source>
</evidence>
<evidence type="ECO:0000256" key="8">
    <source>
        <dbReference type="ARBA" id="ARBA00048793"/>
    </source>
</evidence>
<evidence type="ECO:0000256" key="1">
    <source>
        <dbReference type="ARBA" id="ARBA00004994"/>
    </source>
</evidence>
<comment type="caution">
    <text evidence="12">The sequence shown here is derived from an EMBL/GenBank/DDBJ whole genome shotgun (WGS) entry which is preliminary data.</text>
</comment>
<dbReference type="InterPro" id="IPR050838">
    <property type="entry name" value="Ketopantoate_reductase"/>
</dbReference>
<accession>A0ABY1JEJ1</accession>
<dbReference type="InterPro" id="IPR003710">
    <property type="entry name" value="ApbA"/>
</dbReference>
<feature type="domain" description="Ketopantoate reductase C-terminal" evidence="11">
    <location>
        <begin position="183"/>
        <end position="301"/>
    </location>
</feature>
<dbReference type="EC" id="1.1.1.169" evidence="3 9"/>
<dbReference type="PANTHER" id="PTHR43765">
    <property type="entry name" value="2-DEHYDROPANTOATE 2-REDUCTASE-RELATED"/>
    <property type="match status" value="1"/>
</dbReference>
<comment type="function">
    <text evidence="9">Catalyzes the NADPH-dependent reduction of ketopantoate into pantoic acid.</text>
</comment>
<evidence type="ECO:0000313" key="12">
    <source>
        <dbReference type="EMBL" id="SIN73313.1"/>
    </source>
</evidence>
<evidence type="ECO:0000259" key="11">
    <source>
        <dbReference type="Pfam" id="PF08546"/>
    </source>
</evidence>
<evidence type="ECO:0000256" key="2">
    <source>
        <dbReference type="ARBA" id="ARBA00007870"/>
    </source>
</evidence>
<dbReference type="Gene3D" id="1.10.1040.10">
    <property type="entry name" value="N-(1-d-carboxylethyl)-l-norvaline Dehydrogenase, domain 2"/>
    <property type="match status" value="1"/>
</dbReference>
<evidence type="ECO:0000256" key="9">
    <source>
        <dbReference type="RuleBase" id="RU362068"/>
    </source>
</evidence>
<dbReference type="InterPro" id="IPR008927">
    <property type="entry name" value="6-PGluconate_DH-like_C_sf"/>
</dbReference>
<dbReference type="SUPFAM" id="SSF51735">
    <property type="entry name" value="NAD(P)-binding Rossmann-fold domains"/>
    <property type="match status" value="1"/>
</dbReference>
<dbReference type="SUPFAM" id="SSF48179">
    <property type="entry name" value="6-phosphogluconate dehydrogenase C-terminal domain-like"/>
    <property type="match status" value="1"/>
</dbReference>
<comment type="similarity">
    <text evidence="2 9">Belongs to the ketopantoate reductase family.</text>
</comment>
<name>A0ABY1JEJ1_9BACT</name>
<sequence length="304" mass="32825">MKIAVLGSGAMGSVFGGLLAEHGQDVVLIDTWKEHINAINKNGLHLEGIGGDRFINVKGVSPADEIKDHVDLVIVFVKSPFTESAVKGASHIIGENTMIMTLQNGLGNAEKIAEITGSSRIIVGITNNGATLIEPGRVRHAGLGETVISPFDGKIFQRIKEIAQIFTEAGLPMRVSDEVTVLVWDKLMVNVGINALTAVLKVPNGYLVEHTSSEKLLEYAVREAEKICKAKGIQLKHDPVQHCKDVARATAANYSSMYQDVAKKRITEIDYINGAVVNEGKKLGIPTPVNETLVLLIRAIEEGY</sequence>
<dbReference type="InterPro" id="IPR013332">
    <property type="entry name" value="KPR_N"/>
</dbReference>
<dbReference type="InterPro" id="IPR013328">
    <property type="entry name" value="6PGD_dom2"/>
</dbReference>
<dbReference type="Proteomes" id="UP000185093">
    <property type="component" value="Unassembled WGS sequence"/>
</dbReference>
<protein>
    <recommendedName>
        <fullName evidence="4 9">2-dehydropantoate 2-reductase</fullName>
        <ecNumber evidence="3 9">1.1.1.169</ecNumber>
    </recommendedName>
    <alternativeName>
        <fullName evidence="7 9">Ketopantoate reductase</fullName>
    </alternativeName>
</protein>
<reference evidence="12 13" key="1">
    <citation type="submission" date="2016-11" db="EMBL/GenBank/DDBJ databases">
        <authorList>
            <person name="Varghese N."/>
            <person name="Submissions S."/>
        </authorList>
    </citation>
    <scope>NUCLEOTIDE SEQUENCE [LARGE SCALE GENOMIC DNA]</scope>
    <source>
        <strain evidence="12 13">DSM 20664</strain>
    </source>
</reference>
<dbReference type="NCBIfam" id="TIGR00745">
    <property type="entry name" value="apbA_panE"/>
    <property type="match status" value="1"/>
</dbReference>
<dbReference type="RefSeq" id="WP_074199831.1">
    <property type="nucleotide sequence ID" value="NZ_FSQZ01000001.1"/>
</dbReference>
<evidence type="ECO:0000256" key="7">
    <source>
        <dbReference type="ARBA" id="ARBA00032024"/>
    </source>
</evidence>
<evidence type="ECO:0000256" key="3">
    <source>
        <dbReference type="ARBA" id="ARBA00013014"/>
    </source>
</evidence>
<comment type="pathway">
    <text evidence="1 9">Cofactor biosynthesis; (R)-pantothenate biosynthesis; (R)-pantoate from 3-methyl-2-oxobutanoate: step 2/2.</text>
</comment>
<dbReference type="InterPro" id="IPR013752">
    <property type="entry name" value="KPA_reductase"/>
</dbReference>
<feature type="domain" description="Ketopantoate reductase N-terminal" evidence="10">
    <location>
        <begin position="3"/>
        <end position="152"/>
    </location>
</feature>
<dbReference type="EMBL" id="FSQZ01000001">
    <property type="protein sequence ID" value="SIN73313.1"/>
    <property type="molecule type" value="Genomic_DNA"/>
</dbReference>
<dbReference type="InterPro" id="IPR036291">
    <property type="entry name" value="NAD(P)-bd_dom_sf"/>
</dbReference>
<proteinExistence type="inferred from homology"/>
<evidence type="ECO:0000256" key="4">
    <source>
        <dbReference type="ARBA" id="ARBA00019465"/>
    </source>
</evidence>
<keyword evidence="6 9" id="KW-0560">Oxidoreductase</keyword>
<comment type="catalytic activity">
    <reaction evidence="8 9">
        <text>(R)-pantoate + NADP(+) = 2-dehydropantoate + NADPH + H(+)</text>
        <dbReference type="Rhea" id="RHEA:16233"/>
        <dbReference type="ChEBI" id="CHEBI:11561"/>
        <dbReference type="ChEBI" id="CHEBI:15378"/>
        <dbReference type="ChEBI" id="CHEBI:15980"/>
        <dbReference type="ChEBI" id="CHEBI:57783"/>
        <dbReference type="ChEBI" id="CHEBI:58349"/>
        <dbReference type="EC" id="1.1.1.169"/>
    </reaction>
</comment>